<gene>
    <name evidence="3" type="ORF">PsYK624_000650</name>
</gene>
<sequence length="145" mass="15646">MAFLLQTKNHNLFRRTDKVILRLTILTINTGLWTAVLAIIDFSLIAWRPLNTVFVIFEYPLSALYLNTFLANLNARKYVRAGARPEALRALSLGPLGGMNPTHVGLGSTSVCSQGAVVAVLADTALGSSGKSAVDSAFEARDRKA</sequence>
<protein>
    <recommendedName>
        <fullName evidence="2">DUF6534 domain-containing protein</fullName>
    </recommendedName>
</protein>
<proteinExistence type="predicted"/>
<dbReference type="EMBL" id="BPQB01000001">
    <property type="protein sequence ID" value="GJE83991.1"/>
    <property type="molecule type" value="Genomic_DNA"/>
</dbReference>
<reference evidence="3 4" key="1">
    <citation type="submission" date="2021-08" db="EMBL/GenBank/DDBJ databases">
        <title>Draft Genome Sequence of Phanerochaete sordida strain YK-624.</title>
        <authorList>
            <person name="Mori T."/>
            <person name="Dohra H."/>
            <person name="Suzuki T."/>
            <person name="Kawagishi H."/>
            <person name="Hirai H."/>
        </authorList>
    </citation>
    <scope>NUCLEOTIDE SEQUENCE [LARGE SCALE GENOMIC DNA]</scope>
    <source>
        <strain evidence="3 4">YK-624</strain>
    </source>
</reference>
<dbReference type="OrthoDB" id="3063206at2759"/>
<dbReference type="AlphaFoldDB" id="A0A9P3FWP2"/>
<evidence type="ECO:0000259" key="2">
    <source>
        <dbReference type="Pfam" id="PF20152"/>
    </source>
</evidence>
<organism evidence="3 4">
    <name type="scientific">Phanerochaete sordida</name>
    <dbReference type="NCBI Taxonomy" id="48140"/>
    <lineage>
        <taxon>Eukaryota</taxon>
        <taxon>Fungi</taxon>
        <taxon>Dikarya</taxon>
        <taxon>Basidiomycota</taxon>
        <taxon>Agaricomycotina</taxon>
        <taxon>Agaricomycetes</taxon>
        <taxon>Polyporales</taxon>
        <taxon>Phanerochaetaceae</taxon>
        <taxon>Phanerochaete</taxon>
    </lineage>
</organism>
<dbReference type="Proteomes" id="UP000703269">
    <property type="component" value="Unassembled WGS sequence"/>
</dbReference>
<accession>A0A9P3FWP2</accession>
<feature type="transmembrane region" description="Helical" evidence="1">
    <location>
        <begin position="20"/>
        <end position="47"/>
    </location>
</feature>
<feature type="transmembrane region" description="Helical" evidence="1">
    <location>
        <begin position="53"/>
        <end position="75"/>
    </location>
</feature>
<keyword evidence="4" id="KW-1185">Reference proteome</keyword>
<evidence type="ECO:0000256" key="1">
    <source>
        <dbReference type="SAM" id="Phobius"/>
    </source>
</evidence>
<evidence type="ECO:0000313" key="3">
    <source>
        <dbReference type="EMBL" id="GJE83991.1"/>
    </source>
</evidence>
<name>A0A9P3FWP2_9APHY</name>
<keyword evidence="1" id="KW-0472">Membrane</keyword>
<dbReference type="InterPro" id="IPR045339">
    <property type="entry name" value="DUF6534"/>
</dbReference>
<feature type="domain" description="DUF6534" evidence="2">
    <location>
        <begin position="2"/>
        <end position="78"/>
    </location>
</feature>
<evidence type="ECO:0000313" key="4">
    <source>
        <dbReference type="Proteomes" id="UP000703269"/>
    </source>
</evidence>
<keyword evidence="1" id="KW-0812">Transmembrane</keyword>
<keyword evidence="1" id="KW-1133">Transmembrane helix</keyword>
<comment type="caution">
    <text evidence="3">The sequence shown here is derived from an EMBL/GenBank/DDBJ whole genome shotgun (WGS) entry which is preliminary data.</text>
</comment>
<dbReference type="Pfam" id="PF20152">
    <property type="entry name" value="DUF6534"/>
    <property type="match status" value="1"/>
</dbReference>